<evidence type="ECO:0000313" key="6">
    <source>
        <dbReference type="Proteomes" id="UP000494165"/>
    </source>
</evidence>
<dbReference type="GO" id="GO:0072393">
    <property type="term" value="P:microtubule anchoring at microtubule organizing center"/>
    <property type="evidence" value="ECO:0007669"/>
    <property type="project" value="TreeGrafter"/>
</dbReference>
<comment type="similarity">
    <text evidence="1">Belongs to the BicD family.</text>
</comment>
<dbReference type="GO" id="GO:0008093">
    <property type="term" value="F:cytoskeletal anchor activity"/>
    <property type="evidence" value="ECO:0007669"/>
    <property type="project" value="InterPro"/>
</dbReference>
<accession>A0A8S1CX61</accession>
<dbReference type="GO" id="GO:0034452">
    <property type="term" value="F:dynactin binding"/>
    <property type="evidence" value="ECO:0007669"/>
    <property type="project" value="TreeGrafter"/>
</dbReference>
<dbReference type="OrthoDB" id="10069295at2759"/>
<feature type="compositionally biased region" description="Low complexity" evidence="4">
    <location>
        <begin position="799"/>
        <end position="813"/>
    </location>
</feature>
<feature type="coiled-coil region" evidence="3">
    <location>
        <begin position="103"/>
        <end position="249"/>
    </location>
</feature>
<gene>
    <name evidence="5" type="ORF">CLODIP_2_CD13252</name>
</gene>
<evidence type="ECO:0000256" key="4">
    <source>
        <dbReference type="SAM" id="MobiDB-lite"/>
    </source>
</evidence>
<evidence type="ECO:0008006" key="7">
    <source>
        <dbReference type="Google" id="ProtNLM"/>
    </source>
</evidence>
<organism evidence="5 6">
    <name type="scientific">Cloeon dipterum</name>
    <dbReference type="NCBI Taxonomy" id="197152"/>
    <lineage>
        <taxon>Eukaryota</taxon>
        <taxon>Metazoa</taxon>
        <taxon>Ecdysozoa</taxon>
        <taxon>Arthropoda</taxon>
        <taxon>Hexapoda</taxon>
        <taxon>Insecta</taxon>
        <taxon>Pterygota</taxon>
        <taxon>Palaeoptera</taxon>
        <taxon>Ephemeroptera</taxon>
        <taxon>Pisciforma</taxon>
        <taxon>Baetidae</taxon>
        <taxon>Cloeon</taxon>
    </lineage>
</organism>
<evidence type="ECO:0000313" key="5">
    <source>
        <dbReference type="EMBL" id="CAB3373358.1"/>
    </source>
</evidence>
<evidence type="ECO:0000256" key="3">
    <source>
        <dbReference type="SAM" id="Coils"/>
    </source>
</evidence>
<dbReference type="InterPro" id="IPR018477">
    <property type="entry name" value="BICD"/>
</dbReference>
<feature type="coiled-coil region" evidence="3">
    <location>
        <begin position="4"/>
        <end position="66"/>
    </location>
</feature>
<evidence type="ECO:0000256" key="1">
    <source>
        <dbReference type="ARBA" id="ARBA00010061"/>
    </source>
</evidence>
<feature type="region of interest" description="Disordered" evidence="4">
    <location>
        <begin position="727"/>
        <end position="759"/>
    </location>
</feature>
<dbReference type="PANTHER" id="PTHR31233">
    <property type="entry name" value="BICAUDAL D FAMILY MEMBER"/>
    <property type="match status" value="1"/>
</dbReference>
<proteinExistence type="inferred from homology"/>
<dbReference type="GO" id="GO:0005794">
    <property type="term" value="C:Golgi apparatus"/>
    <property type="evidence" value="ECO:0007669"/>
    <property type="project" value="TreeGrafter"/>
</dbReference>
<feature type="compositionally biased region" description="Basic and acidic residues" evidence="4">
    <location>
        <begin position="785"/>
        <end position="795"/>
    </location>
</feature>
<sequence length="813" mass="91183">MATLDELKLEVDRLTRELDQAVSEKIQSAQYGLVLLEEKQALQQKVEELDNLYESTRSELEITQEAVAKFQTSHKVTTLSGIEQEESLLSESAMRETSLNSQILDLESETKFLRAELERVKAEKESMSAEINNFIKREDEREGDRKQMRCELREIKSRETSWLTEYSELEEENISLQKQVASLKSNQVEFEGVKHEARRLAEDVDLLHEQVAELSNLKKIAEKQLEEALNSLQAEREAKYALKKDLDQRMNSQSMYNLSNLALSIRGLAEGSGLGSDGEEEEMPELRRIEADLQSDENAPKSKDKQVDLFSEIHLNELQRLEKAVEQAETDKQLLTQSLRDAQGQSEKSQAELQGLSARIATLGAHMESLLSLKERLLPDGIVPKDVSALKDWCTLSSQEIVELQKQLAELESGLNYSEAAQQLREDIANLKGKLLDAEQRARGMSADSVVLAELASEASKAFEAAQTGLSTTCDELATLYHHVCTVNGETPSRVMLDHEKHVNEDGKVKVEEAENKISSRLDEIRSKLQAGGVDGLDSLCEAANLAHSVETALDQVRHLSKAVYHTLEQGKGARAEEASRDIAEAEDLNEQVIKLKALLSTKREQIATLRTVIKSNKNTAEVALTNLKSKYETEKAIVNETMTKLRNELRVLKEDAATFSSLRAMFAARCEEYVTQVDELQRQLAAAEDEKKTLNQLLRLAVQQKLGLTQRLEELEVDREMRNARGRHLQAQRGAPGPGRVGNRPTRPHRSGAATQHRNLSESLAPDAEVGGCTAQHQNREKYQTVCHQDERRGQRISTSSPFQQSPSTASF</sequence>
<dbReference type="Gene3D" id="6.10.250.2470">
    <property type="match status" value="1"/>
</dbReference>
<feature type="coiled-coil region" evidence="3">
    <location>
        <begin position="311"/>
        <end position="359"/>
    </location>
</feature>
<dbReference type="GO" id="GO:0005829">
    <property type="term" value="C:cytosol"/>
    <property type="evidence" value="ECO:0007669"/>
    <property type="project" value="TreeGrafter"/>
</dbReference>
<evidence type="ECO:0000256" key="2">
    <source>
        <dbReference type="ARBA" id="ARBA00023054"/>
    </source>
</evidence>
<dbReference type="Pfam" id="PF09730">
    <property type="entry name" value="BicD"/>
    <property type="match status" value="2"/>
</dbReference>
<keyword evidence="2 3" id="KW-0175">Coiled coil</keyword>
<feature type="region of interest" description="Disordered" evidence="4">
    <location>
        <begin position="785"/>
        <end position="813"/>
    </location>
</feature>
<reference evidence="5 6" key="1">
    <citation type="submission" date="2020-04" db="EMBL/GenBank/DDBJ databases">
        <authorList>
            <person name="Alioto T."/>
            <person name="Alioto T."/>
            <person name="Gomez Garrido J."/>
        </authorList>
    </citation>
    <scope>NUCLEOTIDE SEQUENCE [LARGE SCALE GENOMIC DNA]</scope>
</reference>
<dbReference type="Proteomes" id="UP000494165">
    <property type="component" value="Unassembled WGS sequence"/>
</dbReference>
<dbReference type="EMBL" id="CADEPI010000084">
    <property type="protein sequence ID" value="CAB3373358.1"/>
    <property type="molecule type" value="Genomic_DNA"/>
</dbReference>
<dbReference type="GO" id="GO:0070840">
    <property type="term" value="F:dynein complex binding"/>
    <property type="evidence" value="ECO:0007669"/>
    <property type="project" value="InterPro"/>
</dbReference>
<dbReference type="AlphaFoldDB" id="A0A8S1CX61"/>
<keyword evidence="6" id="KW-1185">Reference proteome</keyword>
<dbReference type="PANTHER" id="PTHR31233:SF6">
    <property type="entry name" value="PROTEIN BICAUDAL D"/>
    <property type="match status" value="1"/>
</dbReference>
<feature type="coiled-coil region" evidence="3">
    <location>
        <begin position="576"/>
        <end position="719"/>
    </location>
</feature>
<comment type="caution">
    <text evidence="5">The sequence shown here is derived from an EMBL/GenBank/DDBJ whole genome shotgun (WGS) entry which is preliminary data.</text>
</comment>
<protein>
    <recommendedName>
        <fullName evidence="7">Protein bicaudal D</fullName>
    </recommendedName>
</protein>
<name>A0A8S1CX61_9INSE</name>
<feature type="coiled-coil region" evidence="3">
    <location>
        <begin position="401"/>
        <end position="448"/>
    </location>
</feature>
<dbReference type="GO" id="GO:0070507">
    <property type="term" value="P:regulation of microtubule cytoskeleton organization"/>
    <property type="evidence" value="ECO:0007669"/>
    <property type="project" value="TreeGrafter"/>
</dbReference>